<gene>
    <name evidence="6" type="ORF">HEB94_009870</name>
</gene>
<dbReference type="InterPro" id="IPR036271">
    <property type="entry name" value="Tet_transcr_reg_TetR-rel_C_sf"/>
</dbReference>
<proteinExistence type="predicted"/>
<dbReference type="RefSeq" id="WP_202896936.1">
    <property type="nucleotide sequence ID" value="NZ_BAABJL010000128.1"/>
</dbReference>
<dbReference type="InterPro" id="IPR009057">
    <property type="entry name" value="Homeodomain-like_sf"/>
</dbReference>
<evidence type="ECO:0000259" key="5">
    <source>
        <dbReference type="PROSITE" id="PS50977"/>
    </source>
</evidence>
<sequence length="202" mass="21823">MLTKKGAATRARIIDAAAELVAANGAANTCLDDIRSATGTSKSQLFHYFPDGKAQLLFAVAEEQARRVLDDQLPLLDELTSWEAWQRWKELILRLYAPKIEYCPLAALTSQFPRNDPRIRELISGLFESWQASLAKGLATMRAGGLLRADADTDELATAVLVAVQGGVAMGQAIGSLDPLRTALDAAIGHVRTYALAESART</sequence>
<dbReference type="GO" id="GO:0003677">
    <property type="term" value="F:DNA binding"/>
    <property type="evidence" value="ECO:0007669"/>
    <property type="project" value="UniProtKB-UniRule"/>
</dbReference>
<feature type="DNA-binding region" description="H-T-H motif" evidence="4">
    <location>
        <begin position="30"/>
        <end position="49"/>
    </location>
</feature>
<dbReference type="SUPFAM" id="SSF48498">
    <property type="entry name" value="Tetracyclin repressor-like, C-terminal domain"/>
    <property type="match status" value="1"/>
</dbReference>
<feature type="domain" description="HTH tetR-type" evidence="5">
    <location>
        <begin position="7"/>
        <end position="67"/>
    </location>
</feature>
<keyword evidence="1" id="KW-0805">Transcription regulation</keyword>
<dbReference type="Gene3D" id="1.10.357.10">
    <property type="entry name" value="Tetracycline Repressor, domain 2"/>
    <property type="match status" value="1"/>
</dbReference>
<keyword evidence="7" id="KW-1185">Reference proteome</keyword>
<name>A0A927RE09_9ACTN</name>
<comment type="caution">
    <text evidence="6">The sequence shown here is derived from an EMBL/GenBank/DDBJ whole genome shotgun (WGS) entry which is preliminary data.</text>
</comment>
<dbReference type="AlphaFoldDB" id="A0A927RE09"/>
<organism evidence="6 7">
    <name type="scientific">Actinopolymorpha pittospori</name>
    <dbReference type="NCBI Taxonomy" id="648752"/>
    <lineage>
        <taxon>Bacteria</taxon>
        <taxon>Bacillati</taxon>
        <taxon>Actinomycetota</taxon>
        <taxon>Actinomycetes</taxon>
        <taxon>Propionibacteriales</taxon>
        <taxon>Actinopolymorphaceae</taxon>
        <taxon>Actinopolymorpha</taxon>
    </lineage>
</organism>
<evidence type="ECO:0000313" key="6">
    <source>
        <dbReference type="EMBL" id="MBE1613022.1"/>
    </source>
</evidence>
<evidence type="ECO:0000256" key="2">
    <source>
        <dbReference type="ARBA" id="ARBA00023125"/>
    </source>
</evidence>
<keyword evidence="3" id="KW-0804">Transcription</keyword>
<evidence type="ECO:0000313" key="7">
    <source>
        <dbReference type="Proteomes" id="UP000638648"/>
    </source>
</evidence>
<keyword evidence="2 4" id="KW-0238">DNA-binding</keyword>
<dbReference type="Proteomes" id="UP000638648">
    <property type="component" value="Unassembled WGS sequence"/>
</dbReference>
<evidence type="ECO:0000256" key="1">
    <source>
        <dbReference type="ARBA" id="ARBA00023015"/>
    </source>
</evidence>
<dbReference type="PROSITE" id="PS50977">
    <property type="entry name" value="HTH_TETR_2"/>
    <property type="match status" value="1"/>
</dbReference>
<reference evidence="6" key="1">
    <citation type="submission" date="2020-10" db="EMBL/GenBank/DDBJ databases">
        <title>Sequencing the genomes of 1000 actinobacteria strains.</title>
        <authorList>
            <person name="Klenk H.-P."/>
        </authorList>
    </citation>
    <scope>NUCLEOTIDE SEQUENCE</scope>
    <source>
        <strain evidence="6">DSM 45354</strain>
    </source>
</reference>
<dbReference type="InterPro" id="IPR011075">
    <property type="entry name" value="TetR_C"/>
</dbReference>
<protein>
    <submittedName>
        <fullName evidence="6">AcrR family transcriptional regulator</fullName>
    </submittedName>
</protein>
<dbReference type="EMBL" id="JADBEM010000001">
    <property type="protein sequence ID" value="MBE1613022.1"/>
    <property type="molecule type" value="Genomic_DNA"/>
</dbReference>
<accession>A0A927RE09</accession>
<dbReference type="Pfam" id="PF16925">
    <property type="entry name" value="TetR_C_13"/>
    <property type="match status" value="1"/>
</dbReference>
<dbReference type="InterPro" id="IPR001647">
    <property type="entry name" value="HTH_TetR"/>
</dbReference>
<dbReference type="SUPFAM" id="SSF46689">
    <property type="entry name" value="Homeodomain-like"/>
    <property type="match status" value="1"/>
</dbReference>
<evidence type="ECO:0000256" key="3">
    <source>
        <dbReference type="ARBA" id="ARBA00023163"/>
    </source>
</evidence>
<dbReference type="Pfam" id="PF00440">
    <property type="entry name" value="TetR_N"/>
    <property type="match status" value="1"/>
</dbReference>
<evidence type="ECO:0000256" key="4">
    <source>
        <dbReference type="PROSITE-ProRule" id="PRU00335"/>
    </source>
</evidence>
<dbReference type="PANTHER" id="PTHR47506">
    <property type="entry name" value="TRANSCRIPTIONAL REGULATORY PROTEIN"/>
    <property type="match status" value="1"/>
</dbReference>
<dbReference type="PANTHER" id="PTHR47506:SF3">
    <property type="entry name" value="HTH-TYPE TRANSCRIPTIONAL REGULATOR LMRA"/>
    <property type="match status" value="1"/>
</dbReference>